<dbReference type="PIRSF" id="PIRSF034110">
    <property type="entry name" value="DUF1203"/>
    <property type="match status" value="1"/>
</dbReference>
<dbReference type="Pfam" id="PF06718">
    <property type="entry name" value="DUF1203"/>
    <property type="match status" value="1"/>
</dbReference>
<dbReference type="EMBL" id="BAAALF010000027">
    <property type="protein sequence ID" value="GAA1230608.1"/>
    <property type="molecule type" value="Genomic_DNA"/>
</dbReference>
<dbReference type="Proteomes" id="UP001500037">
    <property type="component" value="Unassembled WGS sequence"/>
</dbReference>
<sequence length="174" mass="18913">MTTSLAVYEVRPIAPEVLTELRRRDDAGREPVHSVDERGGSPLRCCLTRALPGAQIALLGYAPLRRWAAETGADPGPYDEVGPVFVHAEAADCPGAEPGPRYPVALHRGDRVLRAYDRRGRILRGVLVEPDDETDPGAPIADEVLSAMFSDPEVALVHVRAVGFGCFQHEVRRA</sequence>
<organism evidence="1 2">
    <name type="scientific">Kitasatospora nipponensis</name>
    <dbReference type="NCBI Taxonomy" id="258049"/>
    <lineage>
        <taxon>Bacteria</taxon>
        <taxon>Bacillati</taxon>
        <taxon>Actinomycetota</taxon>
        <taxon>Actinomycetes</taxon>
        <taxon>Kitasatosporales</taxon>
        <taxon>Streptomycetaceae</taxon>
        <taxon>Kitasatospora</taxon>
    </lineage>
</organism>
<accession>A0ABP4GMM6</accession>
<dbReference type="RefSeq" id="WP_344441063.1">
    <property type="nucleotide sequence ID" value="NZ_BAAALF010000027.1"/>
</dbReference>
<evidence type="ECO:0000313" key="1">
    <source>
        <dbReference type="EMBL" id="GAA1230608.1"/>
    </source>
</evidence>
<gene>
    <name evidence="1" type="ORF">GCM10009665_21230</name>
</gene>
<comment type="caution">
    <text evidence="1">The sequence shown here is derived from an EMBL/GenBank/DDBJ whole genome shotgun (WGS) entry which is preliminary data.</text>
</comment>
<protein>
    <submittedName>
        <fullName evidence="1">DUF1203 domain-containing protein</fullName>
    </submittedName>
</protein>
<proteinExistence type="predicted"/>
<keyword evidence="2" id="KW-1185">Reference proteome</keyword>
<name>A0ABP4GMM6_9ACTN</name>
<reference evidence="2" key="1">
    <citation type="journal article" date="2019" name="Int. J. Syst. Evol. Microbiol.">
        <title>The Global Catalogue of Microorganisms (GCM) 10K type strain sequencing project: providing services to taxonomists for standard genome sequencing and annotation.</title>
        <authorList>
            <consortium name="The Broad Institute Genomics Platform"/>
            <consortium name="The Broad Institute Genome Sequencing Center for Infectious Disease"/>
            <person name="Wu L."/>
            <person name="Ma J."/>
        </authorList>
    </citation>
    <scope>NUCLEOTIDE SEQUENCE [LARGE SCALE GENOMIC DNA]</scope>
    <source>
        <strain evidence="2">JCM 13004</strain>
    </source>
</reference>
<dbReference type="InterPro" id="IPR009593">
    <property type="entry name" value="DUF1203"/>
</dbReference>
<evidence type="ECO:0000313" key="2">
    <source>
        <dbReference type="Proteomes" id="UP001500037"/>
    </source>
</evidence>